<dbReference type="AlphaFoldDB" id="A0A1R1SBU3"/>
<gene>
    <name evidence="2" type="ORF">SPAR_30316</name>
</gene>
<feature type="region of interest" description="Disordered" evidence="1">
    <location>
        <begin position="89"/>
        <end position="136"/>
    </location>
</feature>
<proteinExistence type="predicted"/>
<organism evidence="2 3">
    <name type="scientific">Streptomyces sparsogenes DSM 40356</name>
    <dbReference type="NCBI Taxonomy" id="1331668"/>
    <lineage>
        <taxon>Bacteria</taxon>
        <taxon>Bacillati</taxon>
        <taxon>Actinomycetota</taxon>
        <taxon>Actinomycetes</taxon>
        <taxon>Kitasatosporales</taxon>
        <taxon>Streptomycetaceae</taxon>
        <taxon>Streptomyces</taxon>
    </lineage>
</organism>
<evidence type="ECO:0000256" key="1">
    <source>
        <dbReference type="SAM" id="MobiDB-lite"/>
    </source>
</evidence>
<dbReference type="Proteomes" id="UP000186168">
    <property type="component" value="Unassembled WGS sequence"/>
</dbReference>
<evidence type="ECO:0000313" key="2">
    <source>
        <dbReference type="EMBL" id="OMI35658.1"/>
    </source>
</evidence>
<keyword evidence="3" id="KW-1185">Reference proteome</keyword>
<feature type="compositionally biased region" description="Low complexity" evidence="1">
    <location>
        <begin position="51"/>
        <end position="71"/>
    </location>
</feature>
<reference evidence="2 3" key="1">
    <citation type="submission" date="2013-05" db="EMBL/GenBank/DDBJ databases">
        <title>Genome sequence of Streptomyces sparsogenes DSM 40356.</title>
        <authorList>
            <person name="Coyne S."/>
            <person name="Seebeck F.P."/>
        </authorList>
    </citation>
    <scope>NUCLEOTIDE SEQUENCE [LARGE SCALE GENOMIC DNA]</scope>
    <source>
        <strain evidence="2 3">DSM 40356</strain>
    </source>
</reference>
<evidence type="ECO:0000313" key="3">
    <source>
        <dbReference type="Proteomes" id="UP000186168"/>
    </source>
</evidence>
<accession>A0A1R1SBU3</accession>
<sequence length="136" mass="14227">MNCRPLDQGTCSPSAPAPPPATRRPRSGRDRRPRRYLDGLGPRVQDLARNTPAPSDSSATSPTTPTCPAAPGHIAIGCAGGEHRVIDRIAAGHAGQGGCPASPNRPPRTAPPHGSSAGFPGSRRPEQRWLQRGGHR</sequence>
<comment type="caution">
    <text evidence="2">The sequence shown here is derived from an EMBL/GenBank/DDBJ whole genome shotgun (WGS) entry which is preliminary data.</text>
</comment>
<name>A0A1R1SBU3_9ACTN</name>
<feature type="region of interest" description="Disordered" evidence="1">
    <location>
        <begin position="1"/>
        <end position="73"/>
    </location>
</feature>
<feature type="compositionally biased region" description="Basic residues" evidence="1">
    <location>
        <begin position="23"/>
        <end position="34"/>
    </location>
</feature>
<protein>
    <submittedName>
        <fullName evidence="2">Uncharacterized protein</fullName>
    </submittedName>
</protein>
<dbReference type="EMBL" id="ASQP01000391">
    <property type="protein sequence ID" value="OMI35658.1"/>
    <property type="molecule type" value="Genomic_DNA"/>
</dbReference>